<dbReference type="HAMAP" id="MF_01805">
    <property type="entry name" value="ScpA"/>
    <property type="match status" value="1"/>
</dbReference>
<dbReference type="NCBIfam" id="NF000994">
    <property type="entry name" value="PRK00104.1-3"/>
    <property type="match status" value="1"/>
</dbReference>
<dbReference type="Gene3D" id="1.10.10.580">
    <property type="entry name" value="Structural maintenance of chromosome 1. Chain E"/>
    <property type="match status" value="1"/>
</dbReference>
<comment type="function">
    <text evidence="3">Participates in chromosomal partition during cell division. May act via the formation of a condensin-like complex containing Smc and ScpB that pull DNA away from mid-cell into both cell halves.</text>
</comment>
<dbReference type="EMBL" id="CP020953">
    <property type="protein sequence ID" value="AWI03810.1"/>
    <property type="molecule type" value="Genomic_DNA"/>
</dbReference>
<dbReference type="GO" id="GO:0051301">
    <property type="term" value="P:cell division"/>
    <property type="evidence" value="ECO:0007669"/>
    <property type="project" value="UniProtKB-KW"/>
</dbReference>
<dbReference type="GO" id="GO:0005737">
    <property type="term" value="C:cytoplasm"/>
    <property type="evidence" value="ECO:0007669"/>
    <property type="project" value="UniProtKB-SubCell"/>
</dbReference>
<keyword evidence="5" id="KW-1185">Reference proteome</keyword>
<keyword evidence="3" id="KW-0131">Cell cycle</keyword>
<dbReference type="InterPro" id="IPR023093">
    <property type="entry name" value="ScpA-like_C"/>
</dbReference>
<dbReference type="AlphaFoldDB" id="A0A2U8DM22"/>
<evidence type="ECO:0000256" key="2">
    <source>
        <dbReference type="ARBA" id="ARBA00044777"/>
    </source>
</evidence>
<proteinExistence type="inferred from homology"/>
<keyword evidence="3" id="KW-0132">Cell division</keyword>
<name>A0A2U8DM22_9CLOT</name>
<evidence type="ECO:0000313" key="4">
    <source>
        <dbReference type="EMBL" id="AWI03810.1"/>
    </source>
</evidence>
<dbReference type="RefSeq" id="WP_032077811.1">
    <property type="nucleotide sequence ID" value="NZ_CP020953.1"/>
</dbReference>
<dbReference type="Pfam" id="PF02616">
    <property type="entry name" value="SMC_ScpA"/>
    <property type="match status" value="1"/>
</dbReference>
<dbReference type="GO" id="GO:0007059">
    <property type="term" value="P:chromosome segregation"/>
    <property type="evidence" value="ECO:0007669"/>
    <property type="project" value="UniProtKB-UniRule"/>
</dbReference>
<protein>
    <recommendedName>
        <fullName evidence="2 3">Segregation and condensation protein A</fullName>
    </recommendedName>
</protein>
<comment type="subunit">
    <text evidence="3">Component of a cohesin-like complex composed of ScpA, ScpB and the Smc homodimer, in which ScpA and ScpB bind to the head domain of Smc. The presence of the three proteins is required for the association of the complex with DNA.</text>
</comment>
<dbReference type="Gene3D" id="6.10.250.2410">
    <property type="match status" value="1"/>
</dbReference>
<organism evidence="4 5">
    <name type="scientific">Clostridium drakei</name>
    <dbReference type="NCBI Taxonomy" id="332101"/>
    <lineage>
        <taxon>Bacteria</taxon>
        <taxon>Bacillati</taxon>
        <taxon>Bacillota</taxon>
        <taxon>Clostridia</taxon>
        <taxon>Eubacteriales</taxon>
        <taxon>Clostridiaceae</taxon>
        <taxon>Clostridium</taxon>
    </lineage>
</organism>
<comment type="similarity">
    <text evidence="3">Belongs to the ScpA family.</text>
</comment>
<dbReference type="KEGG" id="cdrk:B9W14_04670"/>
<dbReference type="PANTHER" id="PTHR33969">
    <property type="entry name" value="SEGREGATION AND CONDENSATION PROTEIN A"/>
    <property type="match status" value="1"/>
</dbReference>
<dbReference type="OrthoDB" id="9811016at2"/>
<accession>A0A2U8DM22</accession>
<dbReference type="PANTHER" id="PTHR33969:SF2">
    <property type="entry name" value="SEGREGATION AND CONDENSATION PROTEIN A"/>
    <property type="match status" value="1"/>
</dbReference>
<comment type="subcellular location">
    <subcellularLocation>
        <location evidence="3">Cytoplasm</location>
    </subcellularLocation>
    <text evidence="3">Associated with two foci at the outer edges of the nucleoid region in young cells, and at four foci within both cell halves in older cells.</text>
</comment>
<sequence>MSLNIKIENFEGPFDLLLHLIKKNKMDIYDIKIYDITNQYLEYVKAMEEMDLEITSEFIVISATLIEIKSKMLLPKPKVDENAIDSDEKDPREELISKLVEYRKFKESAKFFKHREQGIGRMFSKKPEIIEEKSKSFDPKDFLKGVTMLHLFEIYSKLMSIYKNKINTENVINKEIPLDKFKIEDKIDYLKEIMINDKKIVFSNIVKHCSNKMEVVVTFLALLELMKLRVIKVVQENNFKEIYVERINNNEGY</sequence>
<keyword evidence="1 3" id="KW-0159">Chromosome partition</keyword>
<keyword evidence="3" id="KW-0963">Cytoplasm</keyword>
<dbReference type="GO" id="GO:0006260">
    <property type="term" value="P:DNA replication"/>
    <property type="evidence" value="ECO:0007669"/>
    <property type="project" value="UniProtKB-UniRule"/>
</dbReference>
<evidence type="ECO:0000313" key="5">
    <source>
        <dbReference type="Proteomes" id="UP000244910"/>
    </source>
</evidence>
<evidence type="ECO:0000256" key="3">
    <source>
        <dbReference type="HAMAP-Rule" id="MF_01805"/>
    </source>
</evidence>
<gene>
    <name evidence="3" type="primary">scpA</name>
    <name evidence="4" type="ORF">B9W14_04670</name>
</gene>
<dbReference type="InterPro" id="IPR003768">
    <property type="entry name" value="ScpA"/>
</dbReference>
<dbReference type="Proteomes" id="UP000244910">
    <property type="component" value="Chromosome"/>
</dbReference>
<reference evidence="5" key="1">
    <citation type="submission" date="2017-04" db="EMBL/GenBank/DDBJ databases">
        <authorList>
            <person name="Song Y."/>
            <person name="Cho B.-K."/>
        </authorList>
    </citation>
    <scope>NUCLEOTIDE SEQUENCE [LARGE SCALE GENOMIC DNA]</scope>
    <source>
        <strain evidence="5">SL1</strain>
    </source>
</reference>
<evidence type="ECO:0000256" key="1">
    <source>
        <dbReference type="ARBA" id="ARBA00022829"/>
    </source>
</evidence>